<evidence type="ECO:0000256" key="1">
    <source>
        <dbReference type="ARBA" id="ARBA00023015"/>
    </source>
</evidence>
<comment type="caution">
    <text evidence="5">The sequence shown here is derived from an EMBL/GenBank/DDBJ whole genome shotgun (WGS) entry which is preliminary data.</text>
</comment>
<dbReference type="OrthoDB" id="2612963at2"/>
<evidence type="ECO:0000313" key="5">
    <source>
        <dbReference type="EMBL" id="TGD18396.1"/>
    </source>
</evidence>
<dbReference type="GO" id="GO:0003700">
    <property type="term" value="F:DNA-binding transcription factor activity"/>
    <property type="evidence" value="ECO:0007669"/>
    <property type="project" value="InterPro"/>
</dbReference>
<evidence type="ECO:0000313" key="6">
    <source>
        <dbReference type="Proteomes" id="UP000297348"/>
    </source>
</evidence>
<keyword evidence="2" id="KW-0238">DNA-binding</keyword>
<keyword evidence="6" id="KW-1185">Reference proteome</keyword>
<dbReference type="AlphaFoldDB" id="A0A4Z0J811"/>
<gene>
    <name evidence="5" type="ORF">EGT51_08790</name>
</gene>
<keyword evidence="3" id="KW-0804">Transcription</keyword>
<dbReference type="SUPFAM" id="SSF46785">
    <property type="entry name" value="Winged helix' DNA-binding domain"/>
    <property type="match status" value="1"/>
</dbReference>
<dbReference type="InterPro" id="IPR000835">
    <property type="entry name" value="HTH_MarR-typ"/>
</dbReference>
<dbReference type="PANTHER" id="PTHR42756:SF1">
    <property type="entry name" value="TRANSCRIPTIONAL REPRESSOR OF EMRAB OPERON"/>
    <property type="match status" value="1"/>
</dbReference>
<organism evidence="5 6">
    <name type="scientific">Levilactobacillus suantsaiihabitans</name>
    <dbReference type="NCBI Taxonomy" id="2487722"/>
    <lineage>
        <taxon>Bacteria</taxon>
        <taxon>Bacillati</taxon>
        <taxon>Bacillota</taxon>
        <taxon>Bacilli</taxon>
        <taxon>Lactobacillales</taxon>
        <taxon>Lactobacillaceae</taxon>
        <taxon>Levilactobacillus</taxon>
    </lineage>
</organism>
<dbReference type="PANTHER" id="PTHR42756">
    <property type="entry name" value="TRANSCRIPTIONAL REGULATOR, MARR"/>
    <property type="match status" value="1"/>
</dbReference>
<evidence type="ECO:0000256" key="2">
    <source>
        <dbReference type="ARBA" id="ARBA00023125"/>
    </source>
</evidence>
<name>A0A4Z0J811_9LACO</name>
<sequence>MATENSQAISTRIREIFLAEQRQIAATLADDAAVTPQQAVVLQLIDERPGLIQRDIVDVLQRRAATVSAFLKKLETAGYIVRRVPTDNTRNKQLYLTVSGQRVVAAFERARADVYQQLTVELNTAQQRELLALLTAAQRGLEG</sequence>
<dbReference type="InterPro" id="IPR036390">
    <property type="entry name" value="WH_DNA-bd_sf"/>
</dbReference>
<evidence type="ECO:0000259" key="4">
    <source>
        <dbReference type="PROSITE" id="PS50995"/>
    </source>
</evidence>
<feature type="domain" description="HTH marR-type" evidence="4">
    <location>
        <begin position="1"/>
        <end position="139"/>
    </location>
</feature>
<dbReference type="GO" id="GO:0003677">
    <property type="term" value="F:DNA binding"/>
    <property type="evidence" value="ECO:0007669"/>
    <property type="project" value="UniProtKB-KW"/>
</dbReference>
<dbReference type="EMBL" id="RKLX01000013">
    <property type="protein sequence ID" value="TGD18396.1"/>
    <property type="molecule type" value="Genomic_DNA"/>
</dbReference>
<evidence type="ECO:0000256" key="3">
    <source>
        <dbReference type="ARBA" id="ARBA00023163"/>
    </source>
</evidence>
<protein>
    <submittedName>
        <fullName evidence="5">MarR family transcriptional regulator</fullName>
    </submittedName>
</protein>
<dbReference type="Proteomes" id="UP000297348">
    <property type="component" value="Unassembled WGS sequence"/>
</dbReference>
<dbReference type="SMART" id="SM00347">
    <property type="entry name" value="HTH_MARR"/>
    <property type="match status" value="1"/>
</dbReference>
<keyword evidence="1" id="KW-0805">Transcription regulation</keyword>
<dbReference type="PROSITE" id="PS50995">
    <property type="entry name" value="HTH_MARR_2"/>
    <property type="match status" value="1"/>
</dbReference>
<dbReference type="Pfam" id="PF01047">
    <property type="entry name" value="MarR"/>
    <property type="match status" value="1"/>
</dbReference>
<dbReference type="RefSeq" id="WP_135368317.1">
    <property type="nucleotide sequence ID" value="NZ_RKLX01000013.1"/>
</dbReference>
<proteinExistence type="predicted"/>
<dbReference type="InterPro" id="IPR036388">
    <property type="entry name" value="WH-like_DNA-bd_sf"/>
</dbReference>
<dbReference type="Gene3D" id="1.10.10.10">
    <property type="entry name" value="Winged helix-like DNA-binding domain superfamily/Winged helix DNA-binding domain"/>
    <property type="match status" value="1"/>
</dbReference>
<reference evidence="5 6" key="1">
    <citation type="submission" date="2018-10" db="EMBL/GenBank/DDBJ databases">
        <title>Lactobacillus sp. R7 and Lactobacillus sp. R19 isolated from fermented mustard green product of Taiwan.</title>
        <authorList>
            <person name="Lin S.-T."/>
        </authorList>
    </citation>
    <scope>NUCLEOTIDE SEQUENCE [LARGE SCALE GENOMIC DNA]</scope>
    <source>
        <strain evidence="5 6">BCRC 81129</strain>
    </source>
</reference>
<accession>A0A4Z0J811</accession>